<evidence type="ECO:0000259" key="2">
    <source>
        <dbReference type="Pfam" id="PF12773"/>
    </source>
</evidence>
<feature type="compositionally biased region" description="Low complexity" evidence="1">
    <location>
        <begin position="176"/>
        <end position="187"/>
    </location>
</feature>
<evidence type="ECO:0000313" key="4">
    <source>
        <dbReference type="Proteomes" id="UP000255070"/>
    </source>
</evidence>
<evidence type="ECO:0000313" key="3">
    <source>
        <dbReference type="EMBL" id="SUY77560.1"/>
    </source>
</evidence>
<keyword evidence="4" id="KW-1185">Reference proteome</keyword>
<dbReference type="Proteomes" id="UP000255070">
    <property type="component" value="Unassembled WGS sequence"/>
</dbReference>
<dbReference type="Pfam" id="PF12773">
    <property type="entry name" value="DZR"/>
    <property type="match status" value="1"/>
</dbReference>
<feature type="compositionally biased region" description="Low complexity" evidence="1">
    <location>
        <begin position="237"/>
        <end position="262"/>
    </location>
</feature>
<feature type="region of interest" description="Disordered" evidence="1">
    <location>
        <begin position="175"/>
        <end position="195"/>
    </location>
</feature>
<comment type="caution">
    <text evidence="3">The sequence shown here is derived from an EMBL/GenBank/DDBJ whole genome shotgun (WGS) entry which is preliminary data.</text>
</comment>
<accession>A0A8B4S5H0</accession>
<sequence>MPPSGHSSGLFSRLQTMNCSQCGNPLSPNAKFCKSCGARQEPDAAITAAEKICSQCQAVCKPEARFCTRCGMVFERTVENRAAAATAQPMPSGASQTIDGASLAPPLIEPMDTPAPRPPQSEPVAFAPRNDRTPAFPQEPVSGSNAWIKWVALALLIAAIAGGVMMASNMKGLTGAGNSASGSSQAGKDGISPEDKAKADALVGPLGGSTAAQTTPAENATIAGAVDNAPATAVAPVVTTPDTVSAPPAPAASPELSPAPASGKPPMPAPARTPAVKKNTAPSLDDLLD</sequence>
<feature type="domain" description="DZANK-type" evidence="2">
    <location>
        <begin position="19"/>
        <end position="71"/>
    </location>
</feature>
<protein>
    <submittedName>
        <fullName evidence="3">Predicted membrane protein</fullName>
    </submittedName>
</protein>
<name>A0A8B4S5H0_COMTE</name>
<evidence type="ECO:0000256" key="1">
    <source>
        <dbReference type="SAM" id="MobiDB-lite"/>
    </source>
</evidence>
<reference evidence="3 4" key="1">
    <citation type="submission" date="2018-06" db="EMBL/GenBank/DDBJ databases">
        <authorList>
            <consortium name="Pathogen Informatics"/>
            <person name="Doyle S."/>
        </authorList>
    </citation>
    <scope>NUCLEOTIDE SEQUENCE [LARGE SCALE GENOMIC DNA]</scope>
    <source>
        <strain evidence="3 4">NCTC10698</strain>
    </source>
</reference>
<dbReference type="InterPro" id="IPR025874">
    <property type="entry name" value="DZR"/>
</dbReference>
<proteinExistence type="predicted"/>
<dbReference type="AlphaFoldDB" id="A0A8B4S5H0"/>
<dbReference type="EMBL" id="UFXL01000001">
    <property type="protein sequence ID" value="SUY77560.1"/>
    <property type="molecule type" value="Genomic_DNA"/>
</dbReference>
<gene>
    <name evidence="3" type="ORF">NCTC10698_02465</name>
</gene>
<organism evidence="3 4">
    <name type="scientific">Comamonas testosteroni</name>
    <name type="common">Pseudomonas testosteroni</name>
    <dbReference type="NCBI Taxonomy" id="285"/>
    <lineage>
        <taxon>Bacteria</taxon>
        <taxon>Pseudomonadati</taxon>
        <taxon>Pseudomonadota</taxon>
        <taxon>Betaproteobacteria</taxon>
        <taxon>Burkholderiales</taxon>
        <taxon>Comamonadaceae</taxon>
        <taxon>Comamonas</taxon>
    </lineage>
</organism>
<feature type="region of interest" description="Disordered" evidence="1">
    <location>
        <begin position="237"/>
        <end position="289"/>
    </location>
</feature>
<feature type="region of interest" description="Disordered" evidence="1">
    <location>
        <begin position="111"/>
        <end position="141"/>
    </location>
</feature>